<organism evidence="13 14">
    <name type="scientific">Roseovarius pacificus</name>
    <dbReference type="NCBI Taxonomy" id="337701"/>
    <lineage>
        <taxon>Bacteria</taxon>
        <taxon>Pseudomonadati</taxon>
        <taxon>Pseudomonadota</taxon>
        <taxon>Alphaproteobacteria</taxon>
        <taxon>Rhodobacterales</taxon>
        <taxon>Roseobacteraceae</taxon>
        <taxon>Roseovarius</taxon>
    </lineage>
</organism>
<evidence type="ECO:0000256" key="6">
    <source>
        <dbReference type="ARBA" id="ARBA00022692"/>
    </source>
</evidence>
<dbReference type="OrthoDB" id="9803484at2"/>
<keyword evidence="9" id="KW-0406">Ion transport</keyword>
<dbReference type="Pfam" id="PF01544">
    <property type="entry name" value="CorA"/>
    <property type="match status" value="1"/>
</dbReference>
<evidence type="ECO:0000256" key="12">
    <source>
        <dbReference type="SAM" id="Phobius"/>
    </source>
</evidence>
<gene>
    <name evidence="13" type="ORF">SAMN05444398_101943</name>
</gene>
<evidence type="ECO:0000256" key="10">
    <source>
        <dbReference type="ARBA" id="ARBA00023136"/>
    </source>
</evidence>
<keyword evidence="6 12" id="KW-0812">Transmembrane</keyword>
<keyword evidence="14" id="KW-1185">Reference proteome</keyword>
<protein>
    <submittedName>
        <fullName evidence="13">Zinc transporter</fullName>
    </submittedName>
</protein>
<dbReference type="CDD" id="cd12833">
    <property type="entry name" value="ZntB-like_1"/>
    <property type="match status" value="1"/>
</dbReference>
<evidence type="ECO:0000256" key="1">
    <source>
        <dbReference type="ARBA" id="ARBA00004651"/>
    </source>
</evidence>
<dbReference type="GO" id="GO:0015095">
    <property type="term" value="F:magnesium ion transmembrane transporter activity"/>
    <property type="evidence" value="ECO:0007669"/>
    <property type="project" value="TreeGrafter"/>
</dbReference>
<keyword evidence="7" id="KW-0862">Zinc</keyword>
<reference evidence="13 14" key="1">
    <citation type="submission" date="2016-11" db="EMBL/GenBank/DDBJ databases">
        <authorList>
            <person name="Jaros S."/>
            <person name="Januszkiewicz K."/>
            <person name="Wedrychowicz H."/>
        </authorList>
    </citation>
    <scope>NUCLEOTIDE SEQUENCE [LARGE SCALE GENOMIC DNA]</scope>
    <source>
        <strain evidence="13 14">DSM 29589</strain>
    </source>
</reference>
<dbReference type="InterPro" id="IPR002523">
    <property type="entry name" value="MgTranspt_CorA/ZnTranspt_ZntB"/>
</dbReference>
<dbReference type="Gene3D" id="1.20.58.340">
    <property type="entry name" value="Magnesium transport protein CorA, transmembrane region"/>
    <property type="match status" value="2"/>
</dbReference>
<evidence type="ECO:0000256" key="3">
    <source>
        <dbReference type="ARBA" id="ARBA00022448"/>
    </source>
</evidence>
<evidence type="ECO:0000256" key="7">
    <source>
        <dbReference type="ARBA" id="ARBA00022833"/>
    </source>
</evidence>
<dbReference type="SUPFAM" id="SSF143865">
    <property type="entry name" value="CorA soluble domain-like"/>
    <property type="match status" value="1"/>
</dbReference>
<dbReference type="Gene3D" id="3.30.460.20">
    <property type="entry name" value="CorA soluble domain-like"/>
    <property type="match status" value="1"/>
</dbReference>
<keyword evidence="3" id="KW-0813">Transport</keyword>
<dbReference type="PANTHER" id="PTHR46494">
    <property type="entry name" value="CORA FAMILY METAL ION TRANSPORTER (EUROFUNG)"/>
    <property type="match status" value="1"/>
</dbReference>
<keyword evidence="10 12" id="KW-0472">Membrane</keyword>
<dbReference type="GO" id="GO:0050897">
    <property type="term" value="F:cobalt ion binding"/>
    <property type="evidence" value="ECO:0007669"/>
    <property type="project" value="TreeGrafter"/>
</dbReference>
<dbReference type="GO" id="GO:0005886">
    <property type="term" value="C:plasma membrane"/>
    <property type="evidence" value="ECO:0007669"/>
    <property type="project" value="UniProtKB-SubCell"/>
</dbReference>
<keyword evidence="11" id="KW-0175">Coiled coil</keyword>
<dbReference type="EMBL" id="FRBR01000001">
    <property type="protein sequence ID" value="SHL19587.1"/>
    <property type="molecule type" value="Genomic_DNA"/>
</dbReference>
<evidence type="ECO:0000313" key="13">
    <source>
        <dbReference type="EMBL" id="SHL19587.1"/>
    </source>
</evidence>
<dbReference type="SUPFAM" id="SSF144083">
    <property type="entry name" value="Magnesium transport protein CorA, transmembrane region"/>
    <property type="match status" value="1"/>
</dbReference>
<evidence type="ECO:0000256" key="5">
    <source>
        <dbReference type="ARBA" id="ARBA00022519"/>
    </source>
</evidence>
<keyword evidence="4" id="KW-1003">Cell membrane</keyword>
<feature type="transmembrane region" description="Helical" evidence="12">
    <location>
        <begin position="258"/>
        <end position="279"/>
    </location>
</feature>
<keyword evidence="8 12" id="KW-1133">Transmembrane helix</keyword>
<dbReference type="InterPro" id="IPR045861">
    <property type="entry name" value="CorA_cytoplasmic_dom"/>
</dbReference>
<sequence length="319" mass="35028">MQAVQSIEIDETGQGHATAPGIAPAQGGVLFWTRVALSQEGAGDWLHQSGLDPLVVSALTAQDTRPRCTVHGDGALLNLRGVNLNPGDEVEDMVSVRLWITGDAVVSAQLRRLMAVGDVWDSAMRGQGPVRTGDLVARLALRLADRAEPVIAGLNERIDDIEDQVDQGPWAVSRADLADVRRMAIKLRRHIAPQRDALSTFEIEDLPWITHADRSRLREAVERVTRLSEELDAIRDRAQVVQDQIMEHRSEVMNHQMLILSVVAAIFLPLGLLTGLLGINVGGIPGENDPRAFWIVTAGIVGIGLALYWIFRARGWLRR</sequence>
<evidence type="ECO:0000256" key="4">
    <source>
        <dbReference type="ARBA" id="ARBA00022475"/>
    </source>
</evidence>
<dbReference type="GO" id="GO:0000287">
    <property type="term" value="F:magnesium ion binding"/>
    <property type="evidence" value="ECO:0007669"/>
    <property type="project" value="TreeGrafter"/>
</dbReference>
<evidence type="ECO:0000313" key="14">
    <source>
        <dbReference type="Proteomes" id="UP000183974"/>
    </source>
</evidence>
<evidence type="ECO:0000256" key="9">
    <source>
        <dbReference type="ARBA" id="ARBA00023065"/>
    </source>
</evidence>
<dbReference type="AlphaFoldDB" id="A0A1M6YN01"/>
<dbReference type="RefSeq" id="WP_073033266.1">
    <property type="nucleotide sequence ID" value="NZ_BMLR01000001.1"/>
</dbReference>
<evidence type="ECO:0000256" key="11">
    <source>
        <dbReference type="SAM" id="Coils"/>
    </source>
</evidence>
<accession>A0A1M6YN01</accession>
<evidence type="ECO:0000256" key="8">
    <source>
        <dbReference type="ARBA" id="ARBA00022989"/>
    </source>
</evidence>
<dbReference type="InterPro" id="IPR045863">
    <property type="entry name" value="CorA_TM1_TM2"/>
</dbReference>
<dbReference type="STRING" id="337701.SAMN05444398_101943"/>
<keyword evidence="5" id="KW-0997">Cell inner membrane</keyword>
<comment type="similarity">
    <text evidence="2">Belongs to the CorA metal ion transporter (MIT) (TC 1.A.35) family.</text>
</comment>
<dbReference type="PANTHER" id="PTHR46494:SF3">
    <property type="entry name" value="ZINC TRANSPORT PROTEIN ZNTB"/>
    <property type="match status" value="1"/>
</dbReference>
<feature type="transmembrane region" description="Helical" evidence="12">
    <location>
        <begin position="291"/>
        <end position="311"/>
    </location>
</feature>
<name>A0A1M6YN01_9RHOB</name>
<dbReference type="GO" id="GO:0015087">
    <property type="term" value="F:cobalt ion transmembrane transporter activity"/>
    <property type="evidence" value="ECO:0007669"/>
    <property type="project" value="TreeGrafter"/>
</dbReference>
<proteinExistence type="inferred from homology"/>
<dbReference type="Proteomes" id="UP000183974">
    <property type="component" value="Unassembled WGS sequence"/>
</dbReference>
<feature type="coiled-coil region" evidence="11">
    <location>
        <begin position="217"/>
        <end position="251"/>
    </location>
</feature>
<evidence type="ECO:0000256" key="2">
    <source>
        <dbReference type="ARBA" id="ARBA00009765"/>
    </source>
</evidence>
<comment type="subcellular location">
    <subcellularLocation>
        <location evidence="1">Cell membrane</location>
        <topology evidence="1">Multi-pass membrane protein</topology>
    </subcellularLocation>
</comment>